<dbReference type="OMA" id="YDRGMLY"/>
<organism evidence="1 2">
    <name type="scientific">Hypocrea virens (strain Gv29-8 / FGSC 10586)</name>
    <name type="common">Gliocladium virens</name>
    <name type="synonym">Trichoderma virens</name>
    <dbReference type="NCBI Taxonomy" id="413071"/>
    <lineage>
        <taxon>Eukaryota</taxon>
        <taxon>Fungi</taxon>
        <taxon>Dikarya</taxon>
        <taxon>Ascomycota</taxon>
        <taxon>Pezizomycotina</taxon>
        <taxon>Sordariomycetes</taxon>
        <taxon>Hypocreomycetidae</taxon>
        <taxon>Hypocreales</taxon>
        <taxon>Hypocreaceae</taxon>
        <taxon>Trichoderma</taxon>
    </lineage>
</organism>
<comment type="caution">
    <text evidence="1">The sequence shown here is derived from an EMBL/GenBank/DDBJ whole genome shotgun (WGS) entry which is preliminary data.</text>
</comment>
<dbReference type="InterPro" id="IPR036034">
    <property type="entry name" value="PDZ_sf"/>
</dbReference>
<dbReference type="AlphaFoldDB" id="G9N2V0"/>
<sequence length="554" mass="62886">MSDSNNIQFSMNFMPIHDNGRAEIAYISVKLIVGGLYRGLQGGSPLDETHYFQDIVGDIATKFDNIQANDDIGPLTIVIEHSSNQNRSLVWKVDRPIQGDLIIQYDVIPIEEDTLVSGSEALRRDEDGLVGIALSFIPIPIVKEPTTVDVTIDWGISKFPKDIRTLSSFGEGSISKRVISLKELSECVFMVGKITSFPPTAHNDVDHARNKFRGIHWLGTPPDNLCAMREFMGNMVPRLCDFFKDEGGARQVFMRKVRRGLCATQVTSGILVDYDDHTKEEEDWDLVRLFNSSMIATWAQLDLEDDGTPNDWFTQGISHIYTIYLPYRFGQRSPDYFRATLNGYLSSYFTNPFVTYPMDKIPLDSWYGQAALAMRSCIYMIRMDCFTRRASVSRNAGVLRPIDEIVADISSRRRRGEKVQTKDWLKYLGDWIGGGAAEEHFYRMRSGEIMDLEDMKTAFDGIHPDEQRVLDMGFNLSSLTSGIVSGVVEQSEAAKGGLMKGDKILWHSRTEYCGTHYEDQFRLLVDRDGKTMNIEFWPRGNDVVKSWISKKKQA</sequence>
<gene>
    <name evidence="1" type="ORF">TRIVIDRAFT_67029</name>
</gene>
<dbReference type="OrthoDB" id="626167at2759"/>
<dbReference type="EMBL" id="ABDF02000085">
    <property type="protein sequence ID" value="EHK19009.1"/>
    <property type="molecule type" value="Genomic_DNA"/>
</dbReference>
<accession>G9N2V0</accession>
<evidence type="ECO:0000313" key="2">
    <source>
        <dbReference type="Proteomes" id="UP000007115"/>
    </source>
</evidence>
<evidence type="ECO:0008006" key="3">
    <source>
        <dbReference type="Google" id="ProtNLM"/>
    </source>
</evidence>
<dbReference type="SUPFAM" id="SSF50156">
    <property type="entry name" value="PDZ domain-like"/>
    <property type="match status" value="1"/>
</dbReference>
<dbReference type="eggNOG" id="ENOG502SMUC">
    <property type="taxonomic scope" value="Eukaryota"/>
</dbReference>
<dbReference type="InParanoid" id="G9N2V0"/>
<reference evidence="1 2" key="1">
    <citation type="journal article" date="2011" name="Genome Biol.">
        <title>Comparative genome sequence analysis underscores mycoparasitism as the ancestral life style of Trichoderma.</title>
        <authorList>
            <person name="Kubicek C.P."/>
            <person name="Herrera-Estrella A."/>
            <person name="Seidl-Seiboth V."/>
            <person name="Martinez D.A."/>
            <person name="Druzhinina I.S."/>
            <person name="Thon M."/>
            <person name="Zeilinger S."/>
            <person name="Casas-Flores S."/>
            <person name="Horwitz B.A."/>
            <person name="Mukherjee P.K."/>
            <person name="Mukherjee M."/>
            <person name="Kredics L."/>
            <person name="Alcaraz L.D."/>
            <person name="Aerts A."/>
            <person name="Antal Z."/>
            <person name="Atanasova L."/>
            <person name="Cervantes-Badillo M.G."/>
            <person name="Challacombe J."/>
            <person name="Chertkov O."/>
            <person name="McCluskey K."/>
            <person name="Coulpier F."/>
            <person name="Deshpande N."/>
            <person name="von Doehren H."/>
            <person name="Ebbole D.J."/>
            <person name="Esquivel-Naranjo E.U."/>
            <person name="Fekete E."/>
            <person name="Flipphi M."/>
            <person name="Glaser F."/>
            <person name="Gomez-Rodriguez E.Y."/>
            <person name="Gruber S."/>
            <person name="Han C."/>
            <person name="Henrissat B."/>
            <person name="Hermosa R."/>
            <person name="Hernandez-Onate M."/>
            <person name="Karaffa L."/>
            <person name="Kosti I."/>
            <person name="Le Crom S."/>
            <person name="Lindquist E."/>
            <person name="Lucas S."/>
            <person name="Luebeck M."/>
            <person name="Luebeck P.S."/>
            <person name="Margeot A."/>
            <person name="Metz B."/>
            <person name="Misra M."/>
            <person name="Nevalainen H."/>
            <person name="Omann M."/>
            <person name="Packer N."/>
            <person name="Perrone G."/>
            <person name="Uresti-Rivera E.E."/>
            <person name="Salamov A."/>
            <person name="Schmoll M."/>
            <person name="Seiboth B."/>
            <person name="Shapiro H."/>
            <person name="Sukno S."/>
            <person name="Tamayo-Ramos J.A."/>
            <person name="Tisch D."/>
            <person name="Wiest A."/>
            <person name="Wilkinson H.H."/>
            <person name="Zhang M."/>
            <person name="Coutinho P.M."/>
            <person name="Kenerley C.M."/>
            <person name="Monte E."/>
            <person name="Baker S.E."/>
            <person name="Grigoriev I.V."/>
        </authorList>
    </citation>
    <scope>NUCLEOTIDE SEQUENCE [LARGE SCALE GENOMIC DNA]</scope>
    <source>
        <strain evidence="2">Gv29-8 / FGSC 10586</strain>
    </source>
</reference>
<protein>
    <recommendedName>
        <fullName evidence="3">PDZ domain-containing protein</fullName>
    </recommendedName>
</protein>
<dbReference type="VEuPathDB" id="FungiDB:TRIVIDRAFT_67029"/>
<dbReference type="HOGENOM" id="CLU_024392_1_0_1"/>
<evidence type="ECO:0000313" key="1">
    <source>
        <dbReference type="EMBL" id="EHK19009.1"/>
    </source>
</evidence>
<dbReference type="RefSeq" id="XP_013953202.1">
    <property type="nucleotide sequence ID" value="XM_014097727.1"/>
</dbReference>
<proteinExistence type="predicted"/>
<dbReference type="GeneID" id="25796899"/>
<keyword evidence="2" id="KW-1185">Reference proteome</keyword>
<dbReference type="Proteomes" id="UP000007115">
    <property type="component" value="Unassembled WGS sequence"/>
</dbReference>
<dbReference type="STRING" id="413071.G9N2V0"/>
<name>G9N2V0_HYPVG</name>